<dbReference type="Proteomes" id="UP000726105">
    <property type="component" value="Unassembled WGS sequence"/>
</dbReference>
<protein>
    <submittedName>
        <fullName evidence="6">Class I SAM-dependent methyltransferase</fullName>
    </submittedName>
</protein>
<feature type="domain" description="Methyltransferase type 12" evidence="4">
    <location>
        <begin position="44"/>
        <end position="143"/>
    </location>
</feature>
<dbReference type="EMBL" id="JADJIB010000010">
    <property type="protein sequence ID" value="MBK7274575.1"/>
    <property type="molecule type" value="Genomic_DNA"/>
</dbReference>
<dbReference type="AlphaFoldDB" id="A0A935ILX7"/>
<reference evidence="7 8" key="1">
    <citation type="submission" date="2020-10" db="EMBL/GenBank/DDBJ databases">
        <title>Connecting structure to function with the recovery of over 1000 high-quality activated sludge metagenome-assembled genomes encoding full-length rRNA genes using long-read sequencing.</title>
        <authorList>
            <person name="Singleton C.M."/>
            <person name="Petriglieri F."/>
            <person name="Kristensen J.M."/>
            <person name="Kirkegaard R.H."/>
            <person name="Michaelsen T.Y."/>
            <person name="Andersen M.H."/>
            <person name="Karst S.M."/>
            <person name="Dueholm M.S."/>
            <person name="Nielsen P.H."/>
            <person name="Albertsen M."/>
        </authorList>
    </citation>
    <scope>NUCLEOTIDE SEQUENCE [LARGE SCALE GENOMIC DNA]</scope>
    <source>
        <strain evidence="5">AalE_18-Q3-R2-46_BAT3C.188</strain>
        <strain evidence="6">Ega_18-Q3-R5-49_MAXAC.001</strain>
    </source>
</reference>
<evidence type="ECO:0000313" key="5">
    <source>
        <dbReference type="EMBL" id="MBK6301920.1"/>
    </source>
</evidence>
<accession>A0A935ILX7</accession>
<dbReference type="PANTHER" id="PTHR43464">
    <property type="entry name" value="METHYLTRANSFERASE"/>
    <property type="match status" value="1"/>
</dbReference>
<organism evidence="6 8">
    <name type="scientific">Candidatus Phosphoribacter hodrii</name>
    <dbReference type="NCBI Taxonomy" id="2953743"/>
    <lineage>
        <taxon>Bacteria</taxon>
        <taxon>Bacillati</taxon>
        <taxon>Actinomycetota</taxon>
        <taxon>Actinomycetes</taxon>
        <taxon>Micrococcales</taxon>
        <taxon>Dermatophilaceae</taxon>
        <taxon>Candidatus Phosphoribacter</taxon>
    </lineage>
</organism>
<evidence type="ECO:0000313" key="6">
    <source>
        <dbReference type="EMBL" id="MBK7274575.1"/>
    </source>
</evidence>
<evidence type="ECO:0000313" key="7">
    <source>
        <dbReference type="Proteomes" id="UP000718281"/>
    </source>
</evidence>
<evidence type="ECO:0000256" key="1">
    <source>
        <dbReference type="ARBA" id="ARBA00022603"/>
    </source>
</evidence>
<dbReference type="GO" id="GO:0032259">
    <property type="term" value="P:methylation"/>
    <property type="evidence" value="ECO:0007669"/>
    <property type="project" value="UniProtKB-KW"/>
</dbReference>
<evidence type="ECO:0000259" key="4">
    <source>
        <dbReference type="Pfam" id="PF08242"/>
    </source>
</evidence>
<gene>
    <name evidence="5" type="ORF">IPF40_13075</name>
    <name evidence="6" type="ORF">IPI13_15955</name>
</gene>
<dbReference type="PANTHER" id="PTHR43464:SF19">
    <property type="entry name" value="UBIQUINONE BIOSYNTHESIS O-METHYLTRANSFERASE, MITOCHONDRIAL"/>
    <property type="match status" value="1"/>
</dbReference>
<evidence type="ECO:0000256" key="3">
    <source>
        <dbReference type="ARBA" id="ARBA00022691"/>
    </source>
</evidence>
<proteinExistence type="predicted"/>
<name>A0A935ILX7_9MICO</name>
<dbReference type="Proteomes" id="UP000718281">
    <property type="component" value="Unassembled WGS sequence"/>
</dbReference>
<dbReference type="EMBL" id="JADIXZ010000006">
    <property type="protein sequence ID" value="MBK6301920.1"/>
    <property type="molecule type" value="Genomic_DNA"/>
</dbReference>
<dbReference type="Gene3D" id="3.40.50.150">
    <property type="entry name" value="Vaccinia Virus protein VP39"/>
    <property type="match status" value="1"/>
</dbReference>
<keyword evidence="1 6" id="KW-0489">Methyltransferase</keyword>
<evidence type="ECO:0000313" key="8">
    <source>
        <dbReference type="Proteomes" id="UP000726105"/>
    </source>
</evidence>
<keyword evidence="3" id="KW-0949">S-adenosyl-L-methionine</keyword>
<dbReference type="InterPro" id="IPR029063">
    <property type="entry name" value="SAM-dependent_MTases_sf"/>
</dbReference>
<keyword evidence="2" id="KW-0808">Transferase</keyword>
<dbReference type="CDD" id="cd02440">
    <property type="entry name" value="AdoMet_MTases"/>
    <property type="match status" value="1"/>
</dbReference>
<evidence type="ECO:0000256" key="2">
    <source>
        <dbReference type="ARBA" id="ARBA00022679"/>
    </source>
</evidence>
<dbReference type="SUPFAM" id="SSF53335">
    <property type="entry name" value="S-adenosyl-L-methionine-dependent methyltransferases"/>
    <property type="match status" value="1"/>
</dbReference>
<sequence>MGNLRNVVRQEVIARQLARHVPDFSRMRVMPGTDVPLPPPMRVLDVGAGQGTQAIRLARLGHRVTALEPDPRMRDVAAAALALEEPGVRSRMDILAGGLGTLEAAVGSTEYDVVLCHGVFMYLPSAEPAVSELASHVASHGLLSLVVRNAAGLALRPALQGRWDEVGVLLDEVAAAEEEGRDPLYTNEIGVRARADDVGTLAEVCRVAGLLPVAHYGVRLVSDQVPLDTPTPTPEELEALVTTEVRLGDLDPYRQVCTLAHLVFSPDLRDGLNRPNL</sequence>
<dbReference type="InterPro" id="IPR013217">
    <property type="entry name" value="Methyltransf_12"/>
</dbReference>
<dbReference type="GO" id="GO:0008168">
    <property type="term" value="F:methyltransferase activity"/>
    <property type="evidence" value="ECO:0007669"/>
    <property type="project" value="UniProtKB-KW"/>
</dbReference>
<comment type="caution">
    <text evidence="6">The sequence shown here is derived from an EMBL/GenBank/DDBJ whole genome shotgun (WGS) entry which is preliminary data.</text>
</comment>
<dbReference type="Pfam" id="PF08242">
    <property type="entry name" value="Methyltransf_12"/>
    <property type="match status" value="1"/>
</dbReference>